<gene>
    <name evidence="1" type="ORF">ABW02_18520</name>
</gene>
<keyword evidence="2" id="KW-1185">Reference proteome</keyword>
<accession>A0A0J1IDZ6</accession>
<name>A0A0J1IDZ6_NIACI</name>
<dbReference type="Proteomes" id="UP000036045">
    <property type="component" value="Unassembled WGS sequence"/>
</dbReference>
<sequence length="64" mass="7129">MLTNSSARTAMTQLIGSHRKGDAAYFKLEERPLSEVFKDILEGATCLLHYLGVNLLFVKVSSEQ</sequence>
<organism evidence="1 2">
    <name type="scientific">Niallia circulans</name>
    <name type="common">Bacillus circulans</name>
    <dbReference type="NCBI Taxonomy" id="1397"/>
    <lineage>
        <taxon>Bacteria</taxon>
        <taxon>Bacillati</taxon>
        <taxon>Bacillota</taxon>
        <taxon>Bacilli</taxon>
        <taxon>Bacillales</taxon>
        <taxon>Bacillaceae</taxon>
        <taxon>Niallia</taxon>
    </lineage>
</organism>
<proteinExistence type="predicted"/>
<protein>
    <submittedName>
        <fullName evidence="1">Uncharacterized protein</fullName>
    </submittedName>
</protein>
<reference evidence="1 2" key="1">
    <citation type="submission" date="2015-05" db="EMBL/GenBank/DDBJ databases">
        <title>Whole genome sequence and identification of bacterial endophytes from Costus igneus.</title>
        <authorList>
            <person name="Lee Y.P."/>
            <person name="Gan H.M."/>
            <person name="Eng W."/>
            <person name="Wheatley M.S."/>
            <person name="Caraballo A."/>
            <person name="Polter S."/>
            <person name="Savka M.A."/>
            <person name="Hudson A.O."/>
        </authorList>
    </citation>
    <scope>NUCLEOTIDE SEQUENCE [LARGE SCALE GENOMIC DNA]</scope>
    <source>
        <strain evidence="1 2">RIT379</strain>
    </source>
</reference>
<dbReference type="PATRIC" id="fig|1397.4.peg.2414"/>
<dbReference type="EMBL" id="LDPH01000022">
    <property type="protein sequence ID" value="KLV24172.1"/>
    <property type="molecule type" value="Genomic_DNA"/>
</dbReference>
<comment type="caution">
    <text evidence="1">The sequence shown here is derived from an EMBL/GenBank/DDBJ whole genome shotgun (WGS) entry which is preliminary data.</text>
</comment>
<evidence type="ECO:0000313" key="1">
    <source>
        <dbReference type="EMBL" id="KLV24172.1"/>
    </source>
</evidence>
<evidence type="ECO:0000313" key="2">
    <source>
        <dbReference type="Proteomes" id="UP000036045"/>
    </source>
</evidence>
<dbReference type="AlphaFoldDB" id="A0A0J1IDZ6"/>